<comment type="caution">
    <text evidence="1">The sequence shown here is derived from an EMBL/GenBank/DDBJ whole genome shotgun (WGS) entry which is preliminary data.</text>
</comment>
<reference evidence="1 2" key="1">
    <citation type="submission" date="2020-06" db="EMBL/GenBank/DDBJ databases">
        <title>Transcriptomic and genomic resources for Thalictrum thalictroides and T. hernandezii: Facilitating candidate gene discovery in an emerging model plant lineage.</title>
        <authorList>
            <person name="Arias T."/>
            <person name="Riano-Pachon D.M."/>
            <person name="Di Stilio V.S."/>
        </authorList>
    </citation>
    <scope>NUCLEOTIDE SEQUENCE [LARGE SCALE GENOMIC DNA]</scope>
    <source>
        <strain evidence="2">cv. WT478/WT964</strain>
        <tissue evidence="1">Leaves</tissue>
    </source>
</reference>
<gene>
    <name evidence="1" type="ORF">FRX31_029248</name>
</gene>
<proteinExistence type="predicted"/>
<keyword evidence="2" id="KW-1185">Reference proteome</keyword>
<evidence type="ECO:0000313" key="2">
    <source>
        <dbReference type="Proteomes" id="UP000554482"/>
    </source>
</evidence>
<organism evidence="1 2">
    <name type="scientific">Thalictrum thalictroides</name>
    <name type="common">Rue-anemone</name>
    <name type="synonym">Anemone thalictroides</name>
    <dbReference type="NCBI Taxonomy" id="46969"/>
    <lineage>
        <taxon>Eukaryota</taxon>
        <taxon>Viridiplantae</taxon>
        <taxon>Streptophyta</taxon>
        <taxon>Embryophyta</taxon>
        <taxon>Tracheophyta</taxon>
        <taxon>Spermatophyta</taxon>
        <taxon>Magnoliopsida</taxon>
        <taxon>Ranunculales</taxon>
        <taxon>Ranunculaceae</taxon>
        <taxon>Thalictroideae</taxon>
        <taxon>Thalictrum</taxon>
    </lineage>
</organism>
<name>A0A7J6V813_THATH</name>
<sequence length="66" mass="7518">MHLTVRARLPNLSGIKYEIASCRCVQEILYSVHYTTPLQQLFEEIKGVVSSDGGDEIKEEDLHKMP</sequence>
<protein>
    <submittedName>
        <fullName evidence="1">Uncharacterized protein</fullName>
    </submittedName>
</protein>
<dbReference type="EMBL" id="JABWDY010036510">
    <property type="protein sequence ID" value="KAF5181166.1"/>
    <property type="molecule type" value="Genomic_DNA"/>
</dbReference>
<dbReference type="Proteomes" id="UP000554482">
    <property type="component" value="Unassembled WGS sequence"/>
</dbReference>
<evidence type="ECO:0000313" key="1">
    <source>
        <dbReference type="EMBL" id="KAF5181166.1"/>
    </source>
</evidence>
<dbReference type="AlphaFoldDB" id="A0A7J6V813"/>
<accession>A0A7J6V813</accession>